<dbReference type="PANTHER" id="PTHR22884">
    <property type="entry name" value="SET DOMAIN PROTEINS"/>
    <property type="match status" value="1"/>
</dbReference>
<keyword evidence="4" id="KW-0489">Methyltransferase</keyword>
<feature type="compositionally biased region" description="Low complexity" evidence="8">
    <location>
        <begin position="510"/>
        <end position="558"/>
    </location>
</feature>
<feature type="region of interest" description="Disordered" evidence="8">
    <location>
        <begin position="1"/>
        <end position="39"/>
    </location>
</feature>
<feature type="compositionally biased region" description="Low complexity" evidence="8">
    <location>
        <begin position="409"/>
        <end position="421"/>
    </location>
</feature>
<evidence type="ECO:0000256" key="4">
    <source>
        <dbReference type="ARBA" id="ARBA00022603"/>
    </source>
</evidence>
<evidence type="ECO:0000259" key="9">
    <source>
        <dbReference type="PROSITE" id="PS50280"/>
    </source>
</evidence>
<feature type="region of interest" description="Disordered" evidence="8">
    <location>
        <begin position="509"/>
        <end position="870"/>
    </location>
</feature>
<dbReference type="GO" id="GO:0005694">
    <property type="term" value="C:chromosome"/>
    <property type="evidence" value="ECO:0007669"/>
    <property type="project" value="UniProtKB-SubCell"/>
</dbReference>
<organism evidence="12 13">
    <name type="scientific">Tilletiopsis washingtonensis</name>
    <dbReference type="NCBI Taxonomy" id="58919"/>
    <lineage>
        <taxon>Eukaryota</taxon>
        <taxon>Fungi</taxon>
        <taxon>Dikarya</taxon>
        <taxon>Basidiomycota</taxon>
        <taxon>Ustilaginomycotina</taxon>
        <taxon>Exobasidiomycetes</taxon>
        <taxon>Entylomatales</taxon>
        <taxon>Entylomatales incertae sedis</taxon>
        <taxon>Tilletiopsis</taxon>
    </lineage>
</organism>
<proteinExistence type="predicted"/>
<feature type="compositionally biased region" description="Basic residues" evidence="8">
    <location>
        <begin position="977"/>
        <end position="987"/>
    </location>
</feature>
<keyword evidence="3" id="KW-0158">Chromosome</keyword>
<keyword evidence="7" id="KW-0539">Nucleus</keyword>
<reference evidence="12 13" key="1">
    <citation type="journal article" date="2018" name="Mol. Biol. Evol.">
        <title>Broad Genomic Sampling Reveals a Smut Pathogenic Ancestry of the Fungal Clade Ustilaginomycotina.</title>
        <authorList>
            <person name="Kijpornyongpan T."/>
            <person name="Mondo S.J."/>
            <person name="Barry K."/>
            <person name="Sandor L."/>
            <person name="Lee J."/>
            <person name="Lipzen A."/>
            <person name="Pangilinan J."/>
            <person name="LaButti K."/>
            <person name="Hainaut M."/>
            <person name="Henrissat B."/>
            <person name="Grigoriev I.V."/>
            <person name="Spatafora J.W."/>
            <person name="Aime M.C."/>
        </authorList>
    </citation>
    <scope>NUCLEOTIDE SEQUENCE [LARGE SCALE GENOMIC DNA]</scope>
    <source>
        <strain evidence="12 13">MCA 4186</strain>
    </source>
</reference>
<dbReference type="PROSITE" id="PS51215">
    <property type="entry name" value="AWS"/>
    <property type="match status" value="1"/>
</dbReference>
<dbReference type="GO" id="GO:0005634">
    <property type="term" value="C:nucleus"/>
    <property type="evidence" value="ECO:0007669"/>
    <property type="project" value="UniProtKB-SubCell"/>
</dbReference>
<dbReference type="EMBL" id="KZ819300">
    <property type="protein sequence ID" value="PWN96188.1"/>
    <property type="molecule type" value="Genomic_DNA"/>
</dbReference>
<feature type="compositionally biased region" description="Basic residues" evidence="8">
    <location>
        <begin position="708"/>
        <end position="728"/>
    </location>
</feature>
<feature type="compositionally biased region" description="Polar residues" evidence="8">
    <location>
        <begin position="1159"/>
        <end position="1182"/>
    </location>
</feature>
<comment type="subcellular location">
    <subcellularLocation>
        <location evidence="2">Chromosome</location>
    </subcellularLocation>
    <subcellularLocation>
        <location evidence="1">Nucleus</location>
    </subcellularLocation>
</comment>
<dbReference type="InterPro" id="IPR003616">
    <property type="entry name" value="Post-SET_dom"/>
</dbReference>
<evidence type="ECO:0008006" key="14">
    <source>
        <dbReference type="Google" id="ProtNLM"/>
    </source>
</evidence>
<feature type="compositionally biased region" description="Low complexity" evidence="8">
    <location>
        <begin position="1085"/>
        <end position="1114"/>
    </location>
</feature>
<dbReference type="AlphaFoldDB" id="A0A316Z5E5"/>
<keyword evidence="13" id="KW-1185">Reference proteome</keyword>
<gene>
    <name evidence="12" type="ORF">FA09DRAFT_94774</name>
</gene>
<dbReference type="SUPFAM" id="SSF82199">
    <property type="entry name" value="SET domain"/>
    <property type="match status" value="1"/>
</dbReference>
<dbReference type="STRING" id="58919.A0A316Z5E5"/>
<feature type="compositionally biased region" description="Low complexity" evidence="8">
    <location>
        <begin position="628"/>
        <end position="643"/>
    </location>
</feature>
<feature type="region of interest" description="Disordered" evidence="8">
    <location>
        <begin position="386"/>
        <end position="495"/>
    </location>
</feature>
<feature type="domain" description="AWS" evidence="11">
    <location>
        <begin position="97"/>
        <end position="143"/>
    </location>
</feature>
<evidence type="ECO:0000259" key="10">
    <source>
        <dbReference type="PROSITE" id="PS50868"/>
    </source>
</evidence>
<feature type="domain" description="SET" evidence="9">
    <location>
        <begin position="145"/>
        <end position="270"/>
    </location>
</feature>
<feature type="compositionally biased region" description="Low complexity" evidence="8">
    <location>
        <begin position="666"/>
        <end position="680"/>
    </location>
</feature>
<feature type="domain" description="Post-SET" evidence="10">
    <location>
        <begin position="338"/>
        <end position="354"/>
    </location>
</feature>
<feature type="compositionally biased region" description="Basic and acidic residues" evidence="8">
    <location>
        <begin position="428"/>
        <end position="443"/>
    </location>
</feature>
<dbReference type="GeneID" id="37273456"/>
<protein>
    <recommendedName>
        <fullName evidence="14">SET domain-containing protein</fullName>
    </recommendedName>
</protein>
<keyword evidence="6" id="KW-0949">S-adenosyl-L-methionine</keyword>
<dbReference type="SMART" id="SM00317">
    <property type="entry name" value="SET"/>
    <property type="match status" value="1"/>
</dbReference>
<dbReference type="Pfam" id="PF00856">
    <property type="entry name" value="SET"/>
    <property type="match status" value="1"/>
</dbReference>
<accession>A0A316Z5E5</accession>
<dbReference type="InterPro" id="IPR046341">
    <property type="entry name" value="SET_dom_sf"/>
</dbReference>
<dbReference type="GO" id="GO:0032259">
    <property type="term" value="P:methylation"/>
    <property type="evidence" value="ECO:0007669"/>
    <property type="project" value="UniProtKB-KW"/>
</dbReference>
<keyword evidence="5" id="KW-0808">Transferase</keyword>
<feature type="compositionally biased region" description="Low complexity" evidence="8">
    <location>
        <begin position="989"/>
        <end position="1060"/>
    </location>
</feature>
<name>A0A316Z5E5_9BASI</name>
<dbReference type="OrthoDB" id="308383at2759"/>
<evidence type="ECO:0000256" key="2">
    <source>
        <dbReference type="ARBA" id="ARBA00004286"/>
    </source>
</evidence>
<evidence type="ECO:0000313" key="13">
    <source>
        <dbReference type="Proteomes" id="UP000245946"/>
    </source>
</evidence>
<dbReference type="SMART" id="SM00570">
    <property type="entry name" value="AWS"/>
    <property type="match status" value="1"/>
</dbReference>
<dbReference type="InterPro" id="IPR050777">
    <property type="entry name" value="SET2_Histone-Lys_MeTrsfase"/>
</dbReference>
<feature type="compositionally biased region" description="Polar residues" evidence="8">
    <location>
        <begin position="392"/>
        <end position="408"/>
    </location>
</feature>
<sequence length="1182" mass="122235">MSGVKAAPSTSARGRGRASLPAPTGTARTRGKQGASAFPAPVHYGETLLSGSRDFRLSFPIAEQEDALRNKLAAKRKPPPYGLISTNRWVSRKRIHGEIPVCQCEPGDTCGDECMNRMMQYVCSEKTCPCGDRCTNVSLGRRPGAKTDVAYYGERGFGLRAAQDIPAKSFIGEYRGEVIDTAECGRRVTQYYKDTGNFYFLDYDAAAGEVLDGGLRGNSARFANHSCDPNCYIEKWLISGSDEERDAEFQIGLFALRDIKAGDELTYDYGWSAFAARKAVAGGLAASSVAGGLSGGLGRGLSGLGGMMSSFAGPSSFAGALNAADVAAPALASAEMTMSERCLCGAGNCAGILGGKKAPPTAAANRQLIACATAAEAGAKVKAAKAARDNSSRSSQADSNALSVPNTPSRSNASARSSVAVEPLTSSQREREASSSRASEARSARSLARGSPVQSLTPPRAARVGRRSGAASRRLAPMDLDSDAGTTASRSSGAEDMPALRLPLIAPVAQQQQQDDVEMSVDSAAGPAASPSVAAPAASEPAGADTAPAAAQADSPAPEADDASLVRTTRLGRNVKAPVRWAPSLAPTFHRKRKTPPPGDKPATAPQKLPNGLPWKYRPVEKRVSRKSASAAPDAQAGAEASSSTVPADAGTAATSKSLGKRKRGSAAGTAEASASAAGEQDAEADGDKRPRLEGPDGRADAAPAAPVKKKRGPKKKRKPGRPRTRKRPFFDFSKFPPGTEFVTSDGKPYDFTREHKVGRKPKIYTREQYQRKIVEKRDRNAFLARMRRRQADAEGEGDGEDGDDASDGSGSDSLSDKSDEEQMPAIGEASGSGSRANGSSPARGSRAPSLAKSASGSTVPVVGAPLTKAERTNLEMTTEDYRFAAISRLLYLKSAKKAMADAGMDETDIRKAKNGYLARMRRLKLRGYGEEAAARLAYKTQKEDGPETPLARAVAILDVARNEYKLEHAKENARQRRERYKNKKRTQAAAASDEAGPDDAGAAAGSSSAAGAAAGSPAAAGAASGSSAAGPSNAGAAAGSSAAAVVAARAAPNSAAGEGRSVGAEPGQVEVMARPPQPPKAKAKAAPRTAVPRPSARPTAAPSARPAAGASAPLAPPAPPAPLSDEPLRAPDAAPPSRAAANGHAAPANGDERAEAQPSGSAMNPSNFLEQRRSIASATRS</sequence>
<evidence type="ECO:0000256" key="6">
    <source>
        <dbReference type="ARBA" id="ARBA00022691"/>
    </source>
</evidence>
<feature type="compositionally biased region" description="Basic and acidic residues" evidence="8">
    <location>
        <begin position="686"/>
        <end position="700"/>
    </location>
</feature>
<evidence type="ECO:0000256" key="1">
    <source>
        <dbReference type="ARBA" id="ARBA00004123"/>
    </source>
</evidence>
<feature type="compositionally biased region" description="Low complexity" evidence="8">
    <location>
        <begin position="1131"/>
        <end position="1149"/>
    </location>
</feature>
<dbReference type="InterPro" id="IPR001214">
    <property type="entry name" value="SET_dom"/>
</dbReference>
<evidence type="ECO:0000313" key="12">
    <source>
        <dbReference type="EMBL" id="PWN96188.1"/>
    </source>
</evidence>
<dbReference type="PROSITE" id="PS50280">
    <property type="entry name" value="SET"/>
    <property type="match status" value="1"/>
</dbReference>
<evidence type="ECO:0000256" key="7">
    <source>
        <dbReference type="ARBA" id="ARBA00023242"/>
    </source>
</evidence>
<feature type="compositionally biased region" description="Acidic residues" evidence="8">
    <location>
        <begin position="794"/>
        <end position="807"/>
    </location>
</feature>
<feature type="region of interest" description="Disordered" evidence="8">
    <location>
        <begin position="969"/>
        <end position="1182"/>
    </location>
</feature>
<dbReference type="InterPro" id="IPR006560">
    <property type="entry name" value="AWS_dom"/>
</dbReference>
<dbReference type="PROSITE" id="PS50868">
    <property type="entry name" value="POST_SET"/>
    <property type="match status" value="1"/>
</dbReference>
<dbReference type="RefSeq" id="XP_025596467.1">
    <property type="nucleotide sequence ID" value="XM_025745912.1"/>
</dbReference>
<feature type="compositionally biased region" description="Basic and acidic residues" evidence="8">
    <location>
        <begin position="765"/>
        <end position="781"/>
    </location>
</feature>
<dbReference type="Gene3D" id="2.170.270.10">
    <property type="entry name" value="SET domain"/>
    <property type="match status" value="1"/>
</dbReference>
<evidence type="ECO:0000256" key="8">
    <source>
        <dbReference type="SAM" id="MobiDB-lite"/>
    </source>
</evidence>
<dbReference type="Pfam" id="PF17907">
    <property type="entry name" value="AWS"/>
    <property type="match status" value="1"/>
</dbReference>
<dbReference type="GO" id="GO:0042054">
    <property type="term" value="F:histone methyltransferase activity"/>
    <property type="evidence" value="ECO:0007669"/>
    <property type="project" value="InterPro"/>
</dbReference>
<evidence type="ECO:0000256" key="5">
    <source>
        <dbReference type="ARBA" id="ARBA00022679"/>
    </source>
</evidence>
<evidence type="ECO:0000259" key="11">
    <source>
        <dbReference type="PROSITE" id="PS51215"/>
    </source>
</evidence>
<dbReference type="Proteomes" id="UP000245946">
    <property type="component" value="Unassembled WGS sequence"/>
</dbReference>
<feature type="compositionally biased region" description="Low complexity" evidence="8">
    <location>
        <begin position="830"/>
        <end position="848"/>
    </location>
</feature>
<evidence type="ECO:0000256" key="3">
    <source>
        <dbReference type="ARBA" id="ARBA00022454"/>
    </source>
</evidence>